<dbReference type="EMBL" id="NDYN01000004">
    <property type="protein sequence ID" value="OUT08075.1"/>
    <property type="molecule type" value="Genomic_DNA"/>
</dbReference>
<feature type="domain" description="SET" evidence="1">
    <location>
        <begin position="25"/>
        <end position="138"/>
    </location>
</feature>
<dbReference type="AlphaFoldDB" id="A0A1Y5MQU2"/>
<dbReference type="Pfam" id="PF00856">
    <property type="entry name" value="SET"/>
    <property type="match status" value="1"/>
</dbReference>
<evidence type="ECO:0000259" key="1">
    <source>
        <dbReference type="PROSITE" id="PS50280"/>
    </source>
</evidence>
<protein>
    <recommendedName>
        <fullName evidence="1">SET domain-containing protein</fullName>
    </recommendedName>
</protein>
<evidence type="ECO:0000313" key="3">
    <source>
        <dbReference type="Proteomes" id="UP000196317"/>
    </source>
</evidence>
<gene>
    <name evidence="2" type="ORF">B9N65_04545</name>
</gene>
<dbReference type="Proteomes" id="UP000196317">
    <property type="component" value="Unassembled WGS sequence"/>
</dbReference>
<dbReference type="InterPro" id="IPR001214">
    <property type="entry name" value="SET_dom"/>
</dbReference>
<organism evidence="2 3">
    <name type="scientific">Campylobacter concisus</name>
    <dbReference type="NCBI Taxonomy" id="199"/>
    <lineage>
        <taxon>Bacteria</taxon>
        <taxon>Pseudomonadati</taxon>
        <taxon>Campylobacterota</taxon>
        <taxon>Epsilonproteobacteria</taxon>
        <taxon>Campylobacterales</taxon>
        <taxon>Campylobacteraceae</taxon>
        <taxon>Campylobacter</taxon>
    </lineage>
</organism>
<evidence type="ECO:0000313" key="2">
    <source>
        <dbReference type="EMBL" id="OUT08075.1"/>
    </source>
</evidence>
<reference evidence="2 3" key="1">
    <citation type="submission" date="2017-04" db="EMBL/GenBank/DDBJ databases">
        <title>Complete genome of Campylobacter concisus ATCC 33237T and draft genomes for an additional eight well characterized C. concisus strains.</title>
        <authorList>
            <person name="Cornelius A.J."/>
            <person name="Miller W.G."/>
            <person name="Lastovica A.J."/>
            <person name="On S.L."/>
            <person name="French N.P."/>
            <person name="Vandenberg O."/>
            <person name="Biggs P.J."/>
        </authorList>
    </citation>
    <scope>NUCLEOTIDE SEQUENCE [LARGE SCALE GENOMIC DNA]</scope>
    <source>
        <strain evidence="2 3">CCUG 19995</strain>
    </source>
</reference>
<name>A0A1Y5MQU2_9BACT</name>
<dbReference type="Gene3D" id="2.170.270.10">
    <property type="entry name" value="SET domain"/>
    <property type="match status" value="1"/>
</dbReference>
<proteinExistence type="predicted"/>
<dbReference type="InterPro" id="IPR046341">
    <property type="entry name" value="SET_dom_sf"/>
</dbReference>
<dbReference type="SUPFAM" id="SSF82199">
    <property type="entry name" value="SET domain"/>
    <property type="match status" value="1"/>
</dbReference>
<dbReference type="SMART" id="SM00317">
    <property type="entry name" value="SET"/>
    <property type="match status" value="1"/>
</dbReference>
<dbReference type="PROSITE" id="PS50280">
    <property type="entry name" value="SET"/>
    <property type="match status" value="1"/>
</dbReference>
<sequence>MLSEKDTDVTKNIDFINETVIDNINFTYIAESKIHGFGLFANKNLDSGTILCFLDGQVMSWDHYDEIAKSINLGEYQNYIFMEWNALSNKTLLVRAFRTKYSYINHSSVPNVEIKYNPIRIETIKQINKNDEIVIDYNKEPLKKEYLDDKEKGFL</sequence>
<comment type="caution">
    <text evidence="2">The sequence shown here is derived from an EMBL/GenBank/DDBJ whole genome shotgun (WGS) entry which is preliminary data.</text>
</comment>
<accession>A0A1Y5MQU2</accession>